<proteinExistence type="predicted"/>
<keyword evidence="2" id="KW-1185">Reference proteome</keyword>
<evidence type="ECO:0000313" key="1">
    <source>
        <dbReference type="EMBL" id="KAH7662718.1"/>
    </source>
</evidence>
<dbReference type="Proteomes" id="UP000827976">
    <property type="component" value="Chromosome 14"/>
</dbReference>
<reference evidence="2" key="1">
    <citation type="journal article" date="2022" name="Nat. Commun.">
        <title>Chromosome evolution and the genetic basis of agronomically important traits in greater yam.</title>
        <authorList>
            <person name="Bredeson J.V."/>
            <person name="Lyons J.B."/>
            <person name="Oniyinde I.O."/>
            <person name="Okereke N.R."/>
            <person name="Kolade O."/>
            <person name="Nnabue I."/>
            <person name="Nwadili C.O."/>
            <person name="Hribova E."/>
            <person name="Parker M."/>
            <person name="Nwogha J."/>
            <person name="Shu S."/>
            <person name="Carlson J."/>
            <person name="Kariba R."/>
            <person name="Muthemba S."/>
            <person name="Knop K."/>
            <person name="Barton G.J."/>
            <person name="Sherwood A.V."/>
            <person name="Lopez-Montes A."/>
            <person name="Asiedu R."/>
            <person name="Jamnadass R."/>
            <person name="Muchugi A."/>
            <person name="Goodstein D."/>
            <person name="Egesi C.N."/>
            <person name="Featherston J."/>
            <person name="Asfaw A."/>
            <person name="Simpson G.G."/>
            <person name="Dolezel J."/>
            <person name="Hendre P.S."/>
            <person name="Van Deynze A."/>
            <person name="Kumar P.L."/>
            <person name="Obidiegwu J.E."/>
            <person name="Bhattacharjee R."/>
            <person name="Rokhsar D.S."/>
        </authorList>
    </citation>
    <scope>NUCLEOTIDE SEQUENCE [LARGE SCALE GENOMIC DNA]</scope>
    <source>
        <strain evidence="2">cv. TDa95/00328</strain>
    </source>
</reference>
<name>A0ACB7UPP9_DIOAL</name>
<protein>
    <submittedName>
        <fullName evidence="1">Long-chain-alcohol oxidase protein</fullName>
        <ecNumber evidence="1">1.1.3.20</ecNumber>
    </submittedName>
</protein>
<dbReference type="EC" id="1.1.3.20" evidence="1"/>
<keyword evidence="1" id="KW-0560">Oxidoreductase</keyword>
<dbReference type="EMBL" id="CM037024">
    <property type="protein sequence ID" value="KAH7662718.1"/>
    <property type="molecule type" value="Genomic_DNA"/>
</dbReference>
<evidence type="ECO:0000313" key="2">
    <source>
        <dbReference type="Proteomes" id="UP000827976"/>
    </source>
</evidence>
<accession>A0ACB7UPP9</accession>
<gene>
    <name evidence="1" type="ORF">IHE45_14G006900</name>
</gene>
<comment type="caution">
    <text evidence="1">The sequence shown here is derived from an EMBL/GenBank/DDBJ whole genome shotgun (WGS) entry which is preliminary data.</text>
</comment>
<sequence length="754" mass="82824">MKKMNRGREGHPLLRGVKRESKAYTHGFTASQIQSLSAICEAFIPSLPMATSIGREDDNSINSNLQAFFLSSASHPPFPDEVAELVKKRGIKEVVPLFKVVLWLLSIRLGTLLLCGTLCLSRAFPFVDKFSDMPLDKREQVLNRWSKEKRFIPLKLVFVVAKIFCFYTFYSITNENSENATWKAIGYSLPSEETPNRNQTERPLQKGMIEATKLNDLSFKNSLTQKGLKVIEDEGGKVYKVECDVVIVGSGCGGGVAAALLASSGYKVIVVEKGNYFTFEDYTSIEGPSMSELYESGGLFGSIDGKMMLLAGSTVGGGSAINWSACIRTPEHVLDEWSEKHHLNLFKSSEYVSAMNAVSERIGVTESCFEEGFQNKVLRKGCNKLGLDVNSVARNSPAGHFCGTCGYGCRTGEKRGTDTTWLVDAVNNGAVIIAGCKAERLVFEENKHSEKKAMKCVGLVANPLSETMTKKLEIRSKITISACGSLLTPALLMRSGLKNKNIGKNLHLHPVMLAWGYFPEKETDISGKVFEGGIITSLHDVKADDSNMNSSRAIIETPALGPASMAGLFPWNSGRDMKERMLKYSRMAHLIVLIRDEGSGTVEDEGRVRYRMSETDKENLTVGLRRALRILIAAGAVEVGTYRSDGQRIECKGLKEEELEEFLDCVGAVGGPGKKDEVWSIYPSAHQMGSCRMGRNEDEGSVDENGESWEAERLFVCDGSVLPSAIGVNPMITIQATAYCLAKRIAKSMKTMHD</sequence>
<organism evidence="1 2">
    <name type="scientific">Dioscorea alata</name>
    <name type="common">Purple yam</name>
    <dbReference type="NCBI Taxonomy" id="55571"/>
    <lineage>
        <taxon>Eukaryota</taxon>
        <taxon>Viridiplantae</taxon>
        <taxon>Streptophyta</taxon>
        <taxon>Embryophyta</taxon>
        <taxon>Tracheophyta</taxon>
        <taxon>Spermatophyta</taxon>
        <taxon>Magnoliopsida</taxon>
        <taxon>Liliopsida</taxon>
        <taxon>Dioscoreales</taxon>
        <taxon>Dioscoreaceae</taxon>
        <taxon>Dioscorea</taxon>
    </lineage>
</organism>